<comment type="caution">
    <text evidence="2">The sequence shown here is derived from an EMBL/GenBank/DDBJ whole genome shotgun (WGS) entry which is preliminary data.</text>
</comment>
<proteinExistence type="predicted"/>
<evidence type="ECO:0000313" key="3">
    <source>
        <dbReference type="Proteomes" id="UP000324585"/>
    </source>
</evidence>
<dbReference type="InterPro" id="IPR000361">
    <property type="entry name" value="ATAP_core_dom"/>
</dbReference>
<dbReference type="GO" id="GO:0016226">
    <property type="term" value="P:iron-sulfur cluster assembly"/>
    <property type="evidence" value="ECO:0007669"/>
    <property type="project" value="InterPro"/>
</dbReference>
<reference evidence="3" key="1">
    <citation type="journal article" date="2019" name="Nat. Commun.">
        <title>Expansion of phycobilisome linker gene families in mesophilic red algae.</title>
        <authorList>
            <person name="Lee J."/>
            <person name="Kim D."/>
            <person name="Bhattacharya D."/>
            <person name="Yoon H.S."/>
        </authorList>
    </citation>
    <scope>NUCLEOTIDE SEQUENCE [LARGE SCALE GENOMIC DNA]</scope>
    <source>
        <strain evidence="3">CCMP 1328</strain>
    </source>
</reference>
<protein>
    <submittedName>
        <fullName evidence="2">Iron-sulfur assembly protein IscA, chloroplastic</fullName>
    </submittedName>
</protein>
<dbReference type="PANTHER" id="PTHR47265:SF1">
    <property type="entry name" value="IRON-SULFUR ASSEMBLY PROTEIN ISCA, CHLOROPLASTIC"/>
    <property type="match status" value="1"/>
</dbReference>
<evidence type="ECO:0000313" key="2">
    <source>
        <dbReference type="EMBL" id="KAA8496113.1"/>
    </source>
</evidence>
<gene>
    <name evidence="2" type="ORF">FVE85_2268</name>
</gene>
<dbReference type="OrthoDB" id="333486at2759"/>
<dbReference type="SUPFAM" id="SSF89360">
    <property type="entry name" value="HesB-like domain"/>
    <property type="match status" value="1"/>
</dbReference>
<dbReference type="NCBIfam" id="TIGR00049">
    <property type="entry name" value="iron-sulfur cluster assembly accessory protein"/>
    <property type="match status" value="1"/>
</dbReference>
<dbReference type="InterPro" id="IPR031108">
    <property type="entry name" value="IscA_plant_cyanobact"/>
</dbReference>
<dbReference type="PANTHER" id="PTHR47265">
    <property type="entry name" value="IRON-SULFUR ASSEMBLY PROTEIN ISCA, CHLOROPLASTIC"/>
    <property type="match status" value="1"/>
</dbReference>
<accession>A0A5J4YZW3</accession>
<dbReference type="OMA" id="INNNVMD"/>
<keyword evidence="3" id="KW-1185">Reference proteome</keyword>
<dbReference type="Pfam" id="PF01521">
    <property type="entry name" value="Fe-S_biosyn"/>
    <property type="match status" value="1"/>
</dbReference>
<evidence type="ECO:0000259" key="1">
    <source>
        <dbReference type="Pfam" id="PF01521"/>
    </source>
</evidence>
<dbReference type="GO" id="GO:0009570">
    <property type="term" value="C:chloroplast stroma"/>
    <property type="evidence" value="ECO:0007669"/>
    <property type="project" value="TreeGrafter"/>
</dbReference>
<dbReference type="InterPro" id="IPR016092">
    <property type="entry name" value="ATAP"/>
</dbReference>
<dbReference type="EMBL" id="VRMN01000003">
    <property type="protein sequence ID" value="KAA8496113.1"/>
    <property type="molecule type" value="Genomic_DNA"/>
</dbReference>
<dbReference type="Proteomes" id="UP000324585">
    <property type="component" value="Unassembled WGS sequence"/>
</dbReference>
<feature type="domain" description="Core" evidence="1">
    <location>
        <begin position="76"/>
        <end position="179"/>
    </location>
</feature>
<dbReference type="AlphaFoldDB" id="A0A5J4YZW3"/>
<dbReference type="GO" id="GO:0051536">
    <property type="term" value="F:iron-sulfur cluster binding"/>
    <property type="evidence" value="ECO:0007669"/>
    <property type="project" value="InterPro"/>
</dbReference>
<name>A0A5J4YZW3_PORPP</name>
<dbReference type="InterPro" id="IPR035903">
    <property type="entry name" value="HesB-like_dom_sf"/>
</dbReference>
<sequence>MVGFVNVLPGVALVPASRGSERMCAQRAPLAGRTRNARGGRGVVQRLAAEIETGSQAAAAGLQEQSLHGKEDESFITVTDAALQQLGKLLSSTPEAKVLRVGVRSGGCSGMSFVMDFESEEKVSKDDTMVKLLNGAVSVVCDPKSLLYLFGMKLDYSDALIGGGFKFTQPNATQNCGCGQSFAM</sequence>
<organism evidence="2 3">
    <name type="scientific">Porphyridium purpureum</name>
    <name type="common">Red alga</name>
    <name type="synonym">Porphyridium cruentum</name>
    <dbReference type="NCBI Taxonomy" id="35688"/>
    <lineage>
        <taxon>Eukaryota</taxon>
        <taxon>Rhodophyta</taxon>
        <taxon>Bangiophyceae</taxon>
        <taxon>Porphyridiales</taxon>
        <taxon>Porphyridiaceae</taxon>
        <taxon>Porphyridium</taxon>
    </lineage>
</organism>
<dbReference type="GO" id="GO:0030674">
    <property type="term" value="F:protein-macromolecule adaptor activity"/>
    <property type="evidence" value="ECO:0007669"/>
    <property type="project" value="TreeGrafter"/>
</dbReference>
<dbReference type="Gene3D" id="2.60.300.12">
    <property type="entry name" value="HesB-like domain"/>
    <property type="match status" value="1"/>
</dbReference>